<organism evidence="6 7">
    <name type="scientific">Mycolicibacterium conceptionense</name>
    <dbReference type="NCBI Taxonomy" id="451644"/>
    <lineage>
        <taxon>Bacteria</taxon>
        <taxon>Bacillati</taxon>
        <taxon>Actinomycetota</taxon>
        <taxon>Actinomycetes</taxon>
        <taxon>Mycobacteriales</taxon>
        <taxon>Mycobacteriaceae</taxon>
        <taxon>Mycolicibacterium</taxon>
    </lineage>
</organism>
<dbReference type="Proteomes" id="UP000037594">
    <property type="component" value="Unassembled WGS sequence"/>
</dbReference>
<reference evidence="6 7" key="1">
    <citation type="submission" date="2015-06" db="EMBL/GenBank/DDBJ databases">
        <title>Genome sequence of Mycobacterium conceptionense strain MLE.</title>
        <authorList>
            <person name="Greninger A.L."/>
            <person name="Cunningham G."/>
            <person name="Chiu C.Y."/>
            <person name="Miller S."/>
        </authorList>
    </citation>
    <scope>NUCLEOTIDE SEQUENCE [LARGE SCALE GENOMIC DNA]</scope>
    <source>
        <strain evidence="6 7">MLE</strain>
    </source>
</reference>
<dbReference type="InterPro" id="IPR016160">
    <property type="entry name" value="Ald_DH_CS_CYS"/>
</dbReference>
<dbReference type="InterPro" id="IPR016161">
    <property type="entry name" value="Ald_DH/histidinol_DH"/>
</dbReference>
<dbReference type="Gene3D" id="3.40.605.10">
    <property type="entry name" value="Aldehyde Dehydrogenase, Chain A, domain 1"/>
    <property type="match status" value="1"/>
</dbReference>
<gene>
    <name evidence="6" type="ORF">ACT17_34665</name>
</gene>
<feature type="active site" evidence="3">
    <location>
        <position position="229"/>
    </location>
</feature>
<evidence type="ECO:0000256" key="2">
    <source>
        <dbReference type="ARBA" id="ARBA00023002"/>
    </source>
</evidence>
<dbReference type="PANTHER" id="PTHR11699">
    <property type="entry name" value="ALDEHYDE DEHYDROGENASE-RELATED"/>
    <property type="match status" value="1"/>
</dbReference>
<accession>A0A0J8TZA5</accession>
<comment type="similarity">
    <text evidence="1 4">Belongs to the aldehyde dehydrogenase family.</text>
</comment>
<dbReference type="InterPro" id="IPR016162">
    <property type="entry name" value="Ald_DH_N"/>
</dbReference>
<keyword evidence="2 4" id="KW-0560">Oxidoreductase</keyword>
<dbReference type="PROSITE" id="PS00070">
    <property type="entry name" value="ALDEHYDE_DEHYDR_CYS"/>
    <property type="match status" value="1"/>
</dbReference>
<evidence type="ECO:0000259" key="5">
    <source>
        <dbReference type="Pfam" id="PF00171"/>
    </source>
</evidence>
<dbReference type="InterPro" id="IPR015590">
    <property type="entry name" value="Aldehyde_DH_dom"/>
</dbReference>
<evidence type="ECO:0000256" key="1">
    <source>
        <dbReference type="ARBA" id="ARBA00009986"/>
    </source>
</evidence>
<evidence type="ECO:0000313" key="6">
    <source>
        <dbReference type="EMBL" id="KMV13545.1"/>
    </source>
</evidence>
<dbReference type="Gene3D" id="3.40.309.10">
    <property type="entry name" value="Aldehyde Dehydrogenase, Chain A, domain 2"/>
    <property type="match status" value="1"/>
</dbReference>
<evidence type="ECO:0000256" key="4">
    <source>
        <dbReference type="RuleBase" id="RU003345"/>
    </source>
</evidence>
<sequence length="454" mass="47732">MSILEVIEPATEEILASVERTTSEQLNEIIGRATAAQQVWAGESPQYRGQVLSALAAEIEDNLEALALLEARNVGMPIGDARGAVAGVAATFRYYSAAPERLLGHTIPVAGGVDMTFREPIGVVGLITPWNFPLSIAAWKVAPALAAGNAVVLKPAELTPLTSLELGRLAVKAGLPEGLLNVVVGSGRTIGTQLVEHPGIGKVAFTGSTDVGKDIGRRAAESIKRVTLELGGKSPSLVFADADLDAAAEGLVGAVFGNAGQDCCARSRVFVQRPVLGKFLDKLQSVVDNMVVGNPLDENTHMGPLISASHAQSVQGYVDDAPVLFQGSVPSGPGFWFPPTVLHPVDDDHRSVREEIFGPVVSVLAFDDEDEAVTRANDTIYGLSGSIWTTDGARSLRIARRLAVGTLSVNSYTSVRITTPFGGFKQSGLGRELGPDALDAYTEIKNVFVNTSSS</sequence>
<protein>
    <submittedName>
        <fullName evidence="6">Aldehyde dehydrogenase</fullName>
    </submittedName>
</protein>
<proteinExistence type="inferred from homology"/>
<dbReference type="FunFam" id="3.40.605.10:FF:000007">
    <property type="entry name" value="NAD/NADP-dependent betaine aldehyde dehydrogenase"/>
    <property type="match status" value="1"/>
</dbReference>
<comment type="caution">
    <text evidence="6">The sequence shown here is derived from an EMBL/GenBank/DDBJ whole genome shotgun (WGS) entry which is preliminary data.</text>
</comment>
<dbReference type="PATRIC" id="fig|451644.5.peg.7131"/>
<dbReference type="Pfam" id="PF00171">
    <property type="entry name" value="Aldedh"/>
    <property type="match status" value="1"/>
</dbReference>
<evidence type="ECO:0000256" key="3">
    <source>
        <dbReference type="PROSITE-ProRule" id="PRU10007"/>
    </source>
</evidence>
<name>A0A0J8TZA5_9MYCO</name>
<dbReference type="SUPFAM" id="SSF53720">
    <property type="entry name" value="ALDH-like"/>
    <property type="match status" value="1"/>
</dbReference>
<feature type="domain" description="Aldehyde dehydrogenase" evidence="5">
    <location>
        <begin position="4"/>
        <end position="447"/>
    </location>
</feature>
<dbReference type="GO" id="GO:0016620">
    <property type="term" value="F:oxidoreductase activity, acting on the aldehyde or oxo group of donors, NAD or NADP as acceptor"/>
    <property type="evidence" value="ECO:0007669"/>
    <property type="project" value="InterPro"/>
</dbReference>
<dbReference type="EMBL" id="LFOD01000096">
    <property type="protein sequence ID" value="KMV13545.1"/>
    <property type="molecule type" value="Genomic_DNA"/>
</dbReference>
<dbReference type="OrthoDB" id="6882680at2"/>
<evidence type="ECO:0000313" key="7">
    <source>
        <dbReference type="Proteomes" id="UP000037594"/>
    </source>
</evidence>
<dbReference type="InterPro" id="IPR029510">
    <property type="entry name" value="Ald_DH_CS_GLU"/>
</dbReference>
<dbReference type="InterPro" id="IPR016163">
    <property type="entry name" value="Ald_DH_C"/>
</dbReference>
<dbReference type="FunFam" id="3.40.605.10:FF:000026">
    <property type="entry name" value="Aldehyde dehydrogenase, putative"/>
    <property type="match status" value="1"/>
</dbReference>
<dbReference type="PROSITE" id="PS00687">
    <property type="entry name" value="ALDEHYDE_DEHYDR_GLU"/>
    <property type="match status" value="1"/>
</dbReference>
<dbReference type="AlphaFoldDB" id="A0A0J8TZA5"/>
<dbReference type="RefSeq" id="WP_048896640.1">
    <property type="nucleotide sequence ID" value="NZ_LFOD01000096.1"/>
</dbReference>